<name>A0A0E9X6S2_ANGAN</name>
<reference evidence="1" key="1">
    <citation type="submission" date="2014-11" db="EMBL/GenBank/DDBJ databases">
        <authorList>
            <person name="Amaro Gonzalez C."/>
        </authorList>
    </citation>
    <scope>NUCLEOTIDE SEQUENCE</scope>
</reference>
<sequence length="77" mass="8914">MRESVKEKDKDNVTKGRLFVCVCVSVCDREREREIERDKECSTRKSRTSLATCPSAVRCQCFFQFSLLCKMSKNVSP</sequence>
<accession>A0A0E9X6S2</accession>
<proteinExistence type="predicted"/>
<organism evidence="1">
    <name type="scientific">Anguilla anguilla</name>
    <name type="common">European freshwater eel</name>
    <name type="synonym">Muraena anguilla</name>
    <dbReference type="NCBI Taxonomy" id="7936"/>
    <lineage>
        <taxon>Eukaryota</taxon>
        <taxon>Metazoa</taxon>
        <taxon>Chordata</taxon>
        <taxon>Craniata</taxon>
        <taxon>Vertebrata</taxon>
        <taxon>Euteleostomi</taxon>
        <taxon>Actinopterygii</taxon>
        <taxon>Neopterygii</taxon>
        <taxon>Teleostei</taxon>
        <taxon>Anguilliformes</taxon>
        <taxon>Anguillidae</taxon>
        <taxon>Anguilla</taxon>
    </lineage>
</organism>
<dbReference type="EMBL" id="GBXM01010411">
    <property type="protein sequence ID" value="JAH98166.1"/>
    <property type="molecule type" value="Transcribed_RNA"/>
</dbReference>
<evidence type="ECO:0000313" key="1">
    <source>
        <dbReference type="EMBL" id="JAH98166.1"/>
    </source>
</evidence>
<dbReference type="AlphaFoldDB" id="A0A0E9X6S2"/>
<protein>
    <submittedName>
        <fullName evidence="1">Uncharacterized protein</fullName>
    </submittedName>
</protein>
<reference evidence="1" key="2">
    <citation type="journal article" date="2015" name="Fish Shellfish Immunol.">
        <title>Early steps in the European eel (Anguilla anguilla)-Vibrio vulnificus interaction in the gills: Role of the RtxA13 toxin.</title>
        <authorList>
            <person name="Callol A."/>
            <person name="Pajuelo D."/>
            <person name="Ebbesson L."/>
            <person name="Teles M."/>
            <person name="MacKenzie S."/>
            <person name="Amaro C."/>
        </authorList>
    </citation>
    <scope>NUCLEOTIDE SEQUENCE</scope>
</reference>